<dbReference type="RefSeq" id="WP_137615202.1">
    <property type="nucleotide sequence ID" value="NZ_JBHSSD010000060.1"/>
</dbReference>
<gene>
    <name evidence="1" type="ORF">ACFP3T_14365</name>
</gene>
<protein>
    <submittedName>
        <fullName evidence="1">Uncharacterized protein</fullName>
    </submittedName>
</protein>
<dbReference type="Proteomes" id="UP001596253">
    <property type="component" value="Unassembled WGS sequence"/>
</dbReference>
<dbReference type="EMBL" id="JBHSSD010000060">
    <property type="protein sequence ID" value="MFC6165844.1"/>
    <property type="molecule type" value="Genomic_DNA"/>
</dbReference>
<evidence type="ECO:0000313" key="1">
    <source>
        <dbReference type="EMBL" id="MFC6165844.1"/>
    </source>
</evidence>
<name>A0ABW1R8N0_9LACO</name>
<keyword evidence="2" id="KW-1185">Reference proteome</keyword>
<evidence type="ECO:0000313" key="2">
    <source>
        <dbReference type="Proteomes" id="UP001596253"/>
    </source>
</evidence>
<sequence>MDKQDIVKVEIPHKVRSAAPQATATKAVQLRVGQNKSVIIYNKANSYIVDAVLKAVFNNAH</sequence>
<accession>A0ABW1R8N0</accession>
<organism evidence="1 2">
    <name type="scientific">Lactiplantibacillus dongliensis</name>
    <dbReference type="NCBI Taxonomy" id="2559919"/>
    <lineage>
        <taxon>Bacteria</taxon>
        <taxon>Bacillati</taxon>
        <taxon>Bacillota</taxon>
        <taxon>Bacilli</taxon>
        <taxon>Lactobacillales</taxon>
        <taxon>Lactobacillaceae</taxon>
        <taxon>Lactiplantibacillus</taxon>
    </lineage>
</organism>
<comment type="caution">
    <text evidence="1">The sequence shown here is derived from an EMBL/GenBank/DDBJ whole genome shotgun (WGS) entry which is preliminary data.</text>
</comment>
<reference evidence="2" key="1">
    <citation type="journal article" date="2019" name="Int. J. Syst. Evol. Microbiol.">
        <title>The Global Catalogue of Microorganisms (GCM) 10K type strain sequencing project: providing services to taxonomists for standard genome sequencing and annotation.</title>
        <authorList>
            <consortium name="The Broad Institute Genomics Platform"/>
            <consortium name="The Broad Institute Genome Sequencing Center for Infectious Disease"/>
            <person name="Wu L."/>
            <person name="Ma J."/>
        </authorList>
    </citation>
    <scope>NUCLEOTIDE SEQUENCE [LARGE SCALE GENOMIC DNA]</scope>
    <source>
        <strain evidence="2">CCM 8932</strain>
    </source>
</reference>
<proteinExistence type="predicted"/>